<dbReference type="PANTHER" id="PTHR10621">
    <property type="entry name" value="UV EXCISION REPAIR PROTEIN RAD23"/>
    <property type="match status" value="1"/>
</dbReference>
<proteinExistence type="predicted"/>
<dbReference type="InterPro" id="IPR029071">
    <property type="entry name" value="Ubiquitin-like_domsf"/>
</dbReference>
<dbReference type="PROSITE" id="PS50053">
    <property type="entry name" value="UBIQUITIN_2"/>
    <property type="match status" value="2"/>
</dbReference>
<evidence type="ECO:0000313" key="2">
    <source>
        <dbReference type="EMBL" id="KAF0430899.1"/>
    </source>
</evidence>
<reference evidence="2 3" key="1">
    <citation type="journal article" date="2019" name="Environ. Microbiol.">
        <title>At the nexus of three kingdoms: the genome of the mycorrhizal fungus Gigaspora margarita provides insights into plant, endobacterial and fungal interactions.</title>
        <authorList>
            <person name="Venice F."/>
            <person name="Ghignone S."/>
            <person name="Salvioli di Fossalunga A."/>
            <person name="Amselem J."/>
            <person name="Novero M."/>
            <person name="Xianan X."/>
            <person name="Sedzielewska Toro K."/>
            <person name="Morin E."/>
            <person name="Lipzen A."/>
            <person name="Grigoriev I.V."/>
            <person name="Henrissat B."/>
            <person name="Martin F.M."/>
            <person name="Bonfante P."/>
        </authorList>
    </citation>
    <scope>NUCLEOTIDE SEQUENCE [LARGE SCALE GENOMIC DNA]</scope>
    <source>
        <strain evidence="2 3">BEG34</strain>
    </source>
</reference>
<dbReference type="GO" id="GO:0031593">
    <property type="term" value="F:polyubiquitin modification-dependent protein binding"/>
    <property type="evidence" value="ECO:0007669"/>
    <property type="project" value="TreeGrafter"/>
</dbReference>
<dbReference type="EMBL" id="WTPW01001515">
    <property type="protein sequence ID" value="KAF0430899.1"/>
    <property type="molecule type" value="Genomic_DNA"/>
</dbReference>
<accession>A0A8H3X833</accession>
<dbReference type="GO" id="GO:0070628">
    <property type="term" value="F:proteasome binding"/>
    <property type="evidence" value="ECO:0007669"/>
    <property type="project" value="TreeGrafter"/>
</dbReference>
<feature type="domain" description="Ubiquitin-like" evidence="1">
    <location>
        <begin position="24"/>
        <end position="92"/>
    </location>
</feature>
<dbReference type="GO" id="GO:0005654">
    <property type="term" value="C:nucleoplasm"/>
    <property type="evidence" value="ECO:0007669"/>
    <property type="project" value="TreeGrafter"/>
</dbReference>
<dbReference type="OrthoDB" id="428577at2759"/>
<dbReference type="Proteomes" id="UP000439903">
    <property type="component" value="Unassembled WGS sequence"/>
</dbReference>
<dbReference type="SUPFAM" id="SSF54236">
    <property type="entry name" value="Ubiquitin-like"/>
    <property type="match status" value="2"/>
</dbReference>
<gene>
    <name evidence="2" type="ORF">F8M41_005468</name>
</gene>
<evidence type="ECO:0000259" key="1">
    <source>
        <dbReference type="PROSITE" id="PS50053"/>
    </source>
</evidence>
<dbReference type="PANTHER" id="PTHR10621:SF63">
    <property type="entry name" value="UBIQUITIN-LIKE DOMAIN-CONTAINING PROTEIN"/>
    <property type="match status" value="1"/>
</dbReference>
<dbReference type="GO" id="GO:0043161">
    <property type="term" value="P:proteasome-mediated ubiquitin-dependent protein catabolic process"/>
    <property type="evidence" value="ECO:0007669"/>
    <property type="project" value="TreeGrafter"/>
</dbReference>
<dbReference type="AlphaFoldDB" id="A0A8H3X833"/>
<sequence length="196" mass="22233">MATLVYQNLVKPFEKESSQTNKSVQVKVESFTWKKTFNIKLLDTVLDLKQNINDELEIPVEQQTLTFGKQVLKNSQTMSDLKIQSDDTIHLIQTDDENIKKVSYSSNKGYIEVVINKKLKMSVSKDDTVGKLKQEIRENFSKLKDIADENIKLSFKSKVIEDSSKSLGSYRVHPSSTGEKFNAENTIFVEAHVPGG</sequence>
<dbReference type="SMART" id="SM00213">
    <property type="entry name" value="UBQ"/>
    <property type="match status" value="2"/>
</dbReference>
<dbReference type="GO" id="GO:0005829">
    <property type="term" value="C:cytosol"/>
    <property type="evidence" value="ECO:0007669"/>
    <property type="project" value="TreeGrafter"/>
</dbReference>
<dbReference type="CDD" id="cd17039">
    <property type="entry name" value="Ubl_ubiquitin_like"/>
    <property type="match status" value="2"/>
</dbReference>
<protein>
    <submittedName>
        <fullName evidence="2">Polyubiquitin</fullName>
    </submittedName>
</protein>
<dbReference type="Pfam" id="PF00240">
    <property type="entry name" value="ubiquitin"/>
    <property type="match status" value="2"/>
</dbReference>
<keyword evidence="3" id="KW-1185">Reference proteome</keyword>
<dbReference type="GO" id="GO:0043130">
    <property type="term" value="F:ubiquitin binding"/>
    <property type="evidence" value="ECO:0007669"/>
    <property type="project" value="TreeGrafter"/>
</dbReference>
<feature type="domain" description="Ubiquitin-like" evidence="1">
    <location>
        <begin position="111"/>
        <end position="177"/>
    </location>
</feature>
<name>A0A8H3X833_GIGMA</name>
<comment type="caution">
    <text evidence="2">The sequence shown here is derived from an EMBL/GenBank/DDBJ whole genome shotgun (WGS) entry which is preliminary data.</text>
</comment>
<evidence type="ECO:0000313" key="3">
    <source>
        <dbReference type="Proteomes" id="UP000439903"/>
    </source>
</evidence>
<dbReference type="InterPro" id="IPR000626">
    <property type="entry name" value="Ubiquitin-like_dom"/>
</dbReference>
<dbReference type="Gene3D" id="3.10.20.90">
    <property type="entry name" value="Phosphatidylinositol 3-kinase Catalytic Subunit, Chain A, domain 1"/>
    <property type="match status" value="2"/>
</dbReference>
<organism evidence="2 3">
    <name type="scientific">Gigaspora margarita</name>
    <dbReference type="NCBI Taxonomy" id="4874"/>
    <lineage>
        <taxon>Eukaryota</taxon>
        <taxon>Fungi</taxon>
        <taxon>Fungi incertae sedis</taxon>
        <taxon>Mucoromycota</taxon>
        <taxon>Glomeromycotina</taxon>
        <taxon>Glomeromycetes</taxon>
        <taxon>Diversisporales</taxon>
        <taxon>Gigasporaceae</taxon>
        <taxon>Gigaspora</taxon>
    </lineage>
</organism>